<name>A0A917A1X6_9HYPH</name>
<evidence type="ECO:0000256" key="7">
    <source>
        <dbReference type="PIRSR" id="PIRSR608901-2"/>
    </source>
</evidence>
<dbReference type="GO" id="GO:0046872">
    <property type="term" value="F:metal ion binding"/>
    <property type="evidence" value="ECO:0007669"/>
    <property type="project" value="UniProtKB-KW"/>
</dbReference>
<evidence type="ECO:0000313" key="9">
    <source>
        <dbReference type="EMBL" id="GGE21511.1"/>
    </source>
</evidence>
<sequence length="224" mass="24028">MSWTDPIDAYCERLGPGFWAEPVNALSNAAFLLAALAAFRLWRKRNRNAARPDRASLVLTGLVAVIGTGSFLFHTFADRWSVLADTIPIALFIYAYFGLALARFGALPPWRAAVATAGFLAASLLLAEPLFAPLVGSSAGYVPALLALFGIGLWLKRRSRAGGEALLAAGTVFLVSLALRTADLPLCDSWPLGTHFGWHILNALVLFLLLRAAIGHQPASERTS</sequence>
<feature type="transmembrane region" description="Helical" evidence="8">
    <location>
        <begin position="55"/>
        <end position="76"/>
    </location>
</feature>
<comment type="subcellular location">
    <subcellularLocation>
        <location evidence="1">Membrane</location>
        <topology evidence="1">Multi-pass membrane protein</topology>
    </subcellularLocation>
</comment>
<reference evidence="9" key="1">
    <citation type="journal article" date="2014" name="Int. J. Syst. Evol. Microbiol.">
        <title>Complete genome sequence of Corynebacterium casei LMG S-19264T (=DSM 44701T), isolated from a smear-ripened cheese.</title>
        <authorList>
            <consortium name="US DOE Joint Genome Institute (JGI-PGF)"/>
            <person name="Walter F."/>
            <person name="Albersmeier A."/>
            <person name="Kalinowski J."/>
            <person name="Ruckert C."/>
        </authorList>
    </citation>
    <scope>NUCLEOTIDE SEQUENCE</scope>
    <source>
        <strain evidence="9">CGMCC 1.15367</strain>
    </source>
</reference>
<feature type="transmembrane region" description="Helical" evidence="8">
    <location>
        <begin position="82"/>
        <end position="101"/>
    </location>
</feature>
<evidence type="ECO:0000256" key="3">
    <source>
        <dbReference type="ARBA" id="ARBA00022801"/>
    </source>
</evidence>
<feature type="binding site" evidence="6">
    <location>
        <position position="21"/>
    </location>
    <ligand>
        <name>Ca(2+)</name>
        <dbReference type="ChEBI" id="CHEBI:29108"/>
    </ligand>
</feature>
<organism evidence="9 10">
    <name type="scientific">Aureimonas endophytica</name>
    <dbReference type="NCBI Taxonomy" id="2027858"/>
    <lineage>
        <taxon>Bacteria</taxon>
        <taxon>Pseudomonadati</taxon>
        <taxon>Pseudomonadota</taxon>
        <taxon>Alphaproteobacteria</taxon>
        <taxon>Hyphomicrobiales</taxon>
        <taxon>Aurantimonadaceae</taxon>
        <taxon>Aureimonas</taxon>
    </lineage>
</organism>
<comment type="cofactor">
    <cofactor evidence="7">
        <name>Zn(2+)</name>
        <dbReference type="ChEBI" id="CHEBI:29105"/>
    </cofactor>
</comment>
<dbReference type="GO" id="GO:0016811">
    <property type="term" value="F:hydrolase activity, acting on carbon-nitrogen (but not peptide) bonds, in linear amides"/>
    <property type="evidence" value="ECO:0007669"/>
    <property type="project" value="InterPro"/>
</dbReference>
<feature type="transmembrane region" description="Helical" evidence="8">
    <location>
        <begin position="25"/>
        <end position="43"/>
    </location>
</feature>
<protein>
    <submittedName>
        <fullName evidence="9">Membrane protein</fullName>
    </submittedName>
</protein>
<feature type="binding site" evidence="7">
    <location>
        <position position="195"/>
    </location>
    <ligand>
        <name>Zn(2+)</name>
        <dbReference type="ChEBI" id="CHEBI:29105"/>
        <note>catalytic</note>
    </ligand>
</feature>
<comment type="caution">
    <text evidence="9">The sequence shown here is derived from an EMBL/GenBank/DDBJ whole genome shotgun (WGS) entry which is preliminary data.</text>
</comment>
<dbReference type="RefSeq" id="WP_188912736.1">
    <property type="nucleotide sequence ID" value="NZ_BMIQ01000010.1"/>
</dbReference>
<feature type="binding site" evidence="7">
    <location>
        <position position="199"/>
    </location>
    <ligand>
        <name>Zn(2+)</name>
        <dbReference type="ChEBI" id="CHEBI:29105"/>
        <note>catalytic</note>
    </ligand>
</feature>
<keyword evidence="3" id="KW-0378">Hydrolase</keyword>
<evidence type="ECO:0000256" key="1">
    <source>
        <dbReference type="ARBA" id="ARBA00004141"/>
    </source>
</evidence>
<feature type="transmembrane region" description="Helical" evidence="8">
    <location>
        <begin position="162"/>
        <end position="181"/>
    </location>
</feature>
<feature type="transmembrane region" description="Helical" evidence="8">
    <location>
        <begin position="138"/>
        <end position="155"/>
    </location>
</feature>
<proteinExistence type="predicted"/>
<feature type="transmembrane region" description="Helical" evidence="8">
    <location>
        <begin position="113"/>
        <end position="132"/>
    </location>
</feature>
<accession>A0A917A1X6</accession>
<keyword evidence="4 8" id="KW-1133">Transmembrane helix</keyword>
<keyword evidence="6" id="KW-0479">Metal-binding</keyword>
<evidence type="ECO:0000256" key="2">
    <source>
        <dbReference type="ARBA" id="ARBA00022692"/>
    </source>
</evidence>
<feature type="binding site" evidence="7">
    <location>
        <position position="74"/>
    </location>
    <ligand>
        <name>Zn(2+)</name>
        <dbReference type="ChEBI" id="CHEBI:29105"/>
        <note>catalytic</note>
    </ligand>
</feature>
<gene>
    <name evidence="9" type="ORF">GCM10011390_46050</name>
</gene>
<evidence type="ECO:0000256" key="8">
    <source>
        <dbReference type="SAM" id="Phobius"/>
    </source>
</evidence>
<evidence type="ECO:0000256" key="6">
    <source>
        <dbReference type="PIRSR" id="PIRSR608901-1"/>
    </source>
</evidence>
<keyword evidence="7" id="KW-0862">Zinc</keyword>
<dbReference type="InterPro" id="IPR008901">
    <property type="entry name" value="ACER"/>
</dbReference>
<keyword evidence="6" id="KW-0106">Calcium</keyword>
<evidence type="ECO:0000313" key="10">
    <source>
        <dbReference type="Proteomes" id="UP000644699"/>
    </source>
</evidence>
<dbReference type="GO" id="GO:0016020">
    <property type="term" value="C:membrane"/>
    <property type="evidence" value="ECO:0007669"/>
    <property type="project" value="UniProtKB-SubCell"/>
</dbReference>
<evidence type="ECO:0000256" key="5">
    <source>
        <dbReference type="ARBA" id="ARBA00023136"/>
    </source>
</evidence>
<dbReference type="Proteomes" id="UP000644699">
    <property type="component" value="Unassembled WGS sequence"/>
</dbReference>
<feature type="transmembrane region" description="Helical" evidence="8">
    <location>
        <begin position="196"/>
        <end position="214"/>
    </location>
</feature>
<dbReference type="GO" id="GO:0006672">
    <property type="term" value="P:ceramide metabolic process"/>
    <property type="evidence" value="ECO:0007669"/>
    <property type="project" value="InterPro"/>
</dbReference>
<dbReference type="AlphaFoldDB" id="A0A917A1X6"/>
<keyword evidence="2 8" id="KW-0812">Transmembrane</keyword>
<reference evidence="9" key="2">
    <citation type="submission" date="2020-09" db="EMBL/GenBank/DDBJ databases">
        <authorList>
            <person name="Sun Q."/>
            <person name="Zhou Y."/>
        </authorList>
    </citation>
    <scope>NUCLEOTIDE SEQUENCE</scope>
    <source>
        <strain evidence="9">CGMCC 1.15367</strain>
    </source>
</reference>
<keyword evidence="10" id="KW-1185">Reference proteome</keyword>
<keyword evidence="5 8" id="KW-0472">Membrane</keyword>
<dbReference type="EMBL" id="BMIQ01000010">
    <property type="protein sequence ID" value="GGE21511.1"/>
    <property type="molecule type" value="Genomic_DNA"/>
</dbReference>
<evidence type="ECO:0000256" key="4">
    <source>
        <dbReference type="ARBA" id="ARBA00022989"/>
    </source>
</evidence>
<dbReference type="Pfam" id="PF05875">
    <property type="entry name" value="Ceramidase"/>
    <property type="match status" value="1"/>
</dbReference>